<dbReference type="InterPro" id="IPR058873">
    <property type="entry name" value="PDDEXK_GAPS4"/>
</dbReference>
<accession>A0AA40UUJ2</accession>
<dbReference type="Pfam" id="PF26115">
    <property type="entry name" value="PDDEXK_GAPS4"/>
    <property type="match status" value="1"/>
</dbReference>
<sequence length="333" mass="38298">MAETANIAAMAERLSNELFAEFFWNITGPMNKNWSCEKRELHDLATHPSDVVFYYDDPYSRDRVYVNCDLKSYAKSSITASAIKGALESLSKQVSCAEVSDEWRELYIHSNVTPSICGLLFVYNHDGEYDKDFRQHLKGLKSAQLDLPRGSRLVVLGPEDIFWLDNVRYEIVQMRGRRTGGVPLPDPAHCRYFYPQLVRRKNLELEHAKAATLEMLTSRLIVLEYDRPDHPEHRGLVLFYRGKGESAEEFSYLFDYLRSLQLLKEGIDIEIKLLDASPVAQPMFQKAQQMYIDGLSDVSTGSPLAVRIKQIQYKRMSQVLTRFSDIELGMDYA</sequence>
<dbReference type="AlphaFoldDB" id="A0AA40UUJ2"/>
<name>A0AA40UUJ2_9BURK</name>
<evidence type="ECO:0000259" key="1">
    <source>
        <dbReference type="Pfam" id="PF26115"/>
    </source>
</evidence>
<organism evidence="2 3">
    <name type="scientific">Burkholderia ubonensis</name>
    <dbReference type="NCBI Taxonomy" id="101571"/>
    <lineage>
        <taxon>Bacteria</taxon>
        <taxon>Pseudomonadati</taxon>
        <taxon>Pseudomonadota</taxon>
        <taxon>Betaproteobacteria</taxon>
        <taxon>Burkholderiales</taxon>
        <taxon>Burkholderiaceae</taxon>
        <taxon>Burkholderia</taxon>
        <taxon>Burkholderia cepacia complex</taxon>
    </lineage>
</organism>
<evidence type="ECO:0000313" key="2">
    <source>
        <dbReference type="EMBL" id="KWZ52155.1"/>
    </source>
</evidence>
<proteinExistence type="predicted"/>
<reference evidence="2 3" key="1">
    <citation type="submission" date="2015-11" db="EMBL/GenBank/DDBJ databases">
        <authorList>
            <person name="Sahl J."/>
            <person name="Wagner D."/>
            <person name="Keim P."/>
        </authorList>
    </citation>
    <scope>NUCLEOTIDE SEQUENCE [LARGE SCALE GENOMIC DNA]</scope>
    <source>
        <strain evidence="2 3">MSMB1157</strain>
    </source>
</reference>
<comment type="caution">
    <text evidence="2">The sequence shown here is derived from an EMBL/GenBank/DDBJ whole genome shotgun (WGS) entry which is preliminary data.</text>
</comment>
<dbReference type="Proteomes" id="UP000070119">
    <property type="component" value="Chromosome 2"/>
</dbReference>
<evidence type="ECO:0000313" key="3">
    <source>
        <dbReference type="Proteomes" id="UP000070119"/>
    </source>
</evidence>
<feature type="domain" description="GAPS4 PD-(D/E)XK nuclease" evidence="1">
    <location>
        <begin position="6"/>
        <end position="144"/>
    </location>
</feature>
<protein>
    <recommendedName>
        <fullName evidence="1">GAPS4 PD-(D/E)XK nuclease domain-containing protein</fullName>
    </recommendedName>
</protein>
<dbReference type="EMBL" id="LNJU01000005">
    <property type="protein sequence ID" value="KWZ52155.1"/>
    <property type="molecule type" value="Genomic_DNA"/>
</dbReference>
<dbReference type="RefSeq" id="WP_060063617.1">
    <property type="nucleotide sequence ID" value="NZ_CM003772.1"/>
</dbReference>
<gene>
    <name evidence="2" type="ORF">WK57_23815</name>
</gene>